<sequence length="170" mass="17705">MPCPPAFALRDQEDDRDSPSGPFVLEKGLFDLARVFAQASPVQADEATSLFEQIRQYLEDCKASIDGLKADKASLEAESQAAATKAAAADADAQAKERALVGREQELDESRDCCARLEGLVSRLNGLVQGLAGDVAKEVGEFDLPTLRIASAAAPAASPTGAGADTVALA</sequence>
<accession>M7WKJ6</accession>
<reference evidence="3 4" key="1">
    <citation type="journal article" date="2012" name="Nat. Commun.">
        <title>A multi-omic map of the lipid-producing yeast Rhodosporidium toruloides.</title>
        <authorList>
            <person name="Zhu Z."/>
            <person name="Zhang S."/>
            <person name="Liu H."/>
            <person name="Shen H."/>
            <person name="Lin X."/>
            <person name="Yang F."/>
            <person name="Zhou Y.J."/>
            <person name="Jin G."/>
            <person name="Ye M."/>
            <person name="Zou H."/>
            <person name="Zou H."/>
            <person name="Zhao Z.K."/>
        </authorList>
    </citation>
    <scope>NUCLEOTIDE SEQUENCE [LARGE SCALE GENOMIC DNA]</scope>
    <source>
        <strain evidence="3 4">NP11</strain>
    </source>
</reference>
<evidence type="ECO:0000256" key="1">
    <source>
        <dbReference type="SAM" id="Coils"/>
    </source>
</evidence>
<dbReference type="GeneID" id="27369836"/>
<dbReference type="Proteomes" id="UP000016926">
    <property type="component" value="Unassembled WGS sequence"/>
</dbReference>
<gene>
    <name evidence="3" type="ORF">RHTO_05823</name>
</gene>
<evidence type="ECO:0000313" key="3">
    <source>
        <dbReference type="EMBL" id="EMS18571.1"/>
    </source>
</evidence>
<evidence type="ECO:0000256" key="2">
    <source>
        <dbReference type="SAM" id="MobiDB-lite"/>
    </source>
</evidence>
<dbReference type="HOGENOM" id="CLU_1571532_0_0_1"/>
<evidence type="ECO:0000313" key="4">
    <source>
        <dbReference type="Proteomes" id="UP000016926"/>
    </source>
</evidence>
<name>M7WKJ6_RHOT1</name>
<protein>
    <submittedName>
        <fullName evidence="3">Uncharacterized protein</fullName>
    </submittedName>
</protein>
<dbReference type="AlphaFoldDB" id="M7WKJ6"/>
<dbReference type="EMBL" id="KB722678">
    <property type="protein sequence ID" value="EMS18571.1"/>
    <property type="molecule type" value="Genomic_DNA"/>
</dbReference>
<feature type="coiled-coil region" evidence="1">
    <location>
        <begin position="58"/>
        <end position="85"/>
    </location>
</feature>
<proteinExistence type="predicted"/>
<feature type="region of interest" description="Disordered" evidence="2">
    <location>
        <begin position="1"/>
        <end position="21"/>
    </location>
</feature>
<organism evidence="3 4">
    <name type="scientific">Rhodotorula toruloides (strain NP11)</name>
    <name type="common">Yeast</name>
    <name type="synonym">Rhodosporidium toruloides</name>
    <dbReference type="NCBI Taxonomy" id="1130832"/>
    <lineage>
        <taxon>Eukaryota</taxon>
        <taxon>Fungi</taxon>
        <taxon>Dikarya</taxon>
        <taxon>Basidiomycota</taxon>
        <taxon>Pucciniomycotina</taxon>
        <taxon>Microbotryomycetes</taxon>
        <taxon>Sporidiobolales</taxon>
        <taxon>Sporidiobolaceae</taxon>
        <taxon>Rhodotorula</taxon>
    </lineage>
</organism>
<dbReference type="RefSeq" id="XP_016269690.1">
    <property type="nucleotide sequence ID" value="XM_016419484.1"/>
</dbReference>
<keyword evidence="4" id="KW-1185">Reference proteome</keyword>
<keyword evidence="1" id="KW-0175">Coiled coil</keyword>